<evidence type="ECO:0000256" key="9">
    <source>
        <dbReference type="ARBA" id="ARBA00047280"/>
    </source>
</evidence>
<reference evidence="13 14" key="1">
    <citation type="submission" date="2016-05" db="EMBL/GenBank/DDBJ databases">
        <title>A degradative enzymes factory behind the ericoid mycorrhizal symbiosis.</title>
        <authorList>
            <consortium name="DOE Joint Genome Institute"/>
            <person name="Martino E."/>
            <person name="Morin E."/>
            <person name="Grelet G."/>
            <person name="Kuo A."/>
            <person name="Kohler A."/>
            <person name="Daghino S."/>
            <person name="Barry K."/>
            <person name="Choi C."/>
            <person name="Cichocki N."/>
            <person name="Clum A."/>
            <person name="Copeland A."/>
            <person name="Hainaut M."/>
            <person name="Haridas S."/>
            <person name="Labutti K."/>
            <person name="Lindquist E."/>
            <person name="Lipzen A."/>
            <person name="Khouja H.-R."/>
            <person name="Murat C."/>
            <person name="Ohm R."/>
            <person name="Olson A."/>
            <person name="Spatafora J."/>
            <person name="Veneault-Fourrey C."/>
            <person name="Henrissat B."/>
            <person name="Grigoriev I."/>
            <person name="Martin F."/>
            <person name="Perotto S."/>
        </authorList>
    </citation>
    <scope>NUCLEOTIDE SEQUENCE [LARGE SCALE GENOMIC DNA]</scope>
    <source>
        <strain evidence="13 14">UAMH 7357</strain>
    </source>
</reference>
<evidence type="ECO:0000313" key="14">
    <source>
        <dbReference type="Proteomes" id="UP000235672"/>
    </source>
</evidence>
<keyword evidence="14" id="KW-1185">Reference proteome</keyword>
<dbReference type="PANTHER" id="PTHR13046:SF0">
    <property type="entry name" value="CAAX PRENYL PROTEASE 2"/>
    <property type="match status" value="1"/>
</dbReference>
<dbReference type="Proteomes" id="UP000235672">
    <property type="component" value="Unassembled WGS sequence"/>
</dbReference>
<dbReference type="AlphaFoldDB" id="A0A2J6QQ13"/>
<evidence type="ECO:0000256" key="3">
    <source>
        <dbReference type="ARBA" id="ARBA00022670"/>
    </source>
</evidence>
<feature type="domain" description="CAAX prenyl protease 2/Lysostaphin resistance protein A-like" evidence="12">
    <location>
        <begin position="150"/>
        <end position="258"/>
    </location>
</feature>
<feature type="transmembrane region" description="Helical" evidence="11">
    <location>
        <begin position="245"/>
        <end position="264"/>
    </location>
</feature>
<dbReference type="EC" id="3.4.26.1" evidence="10"/>
<proteinExistence type="inferred from homology"/>
<keyword evidence="5" id="KW-0378">Hydrolase</keyword>
<evidence type="ECO:0000259" key="12">
    <source>
        <dbReference type="Pfam" id="PF02517"/>
    </source>
</evidence>
<dbReference type="Pfam" id="PF02517">
    <property type="entry name" value="Rce1-like"/>
    <property type="match status" value="1"/>
</dbReference>
<evidence type="ECO:0000256" key="5">
    <source>
        <dbReference type="ARBA" id="ARBA00022801"/>
    </source>
</evidence>
<keyword evidence="7 11" id="KW-1133">Transmembrane helix</keyword>
<evidence type="ECO:0000256" key="7">
    <source>
        <dbReference type="ARBA" id="ARBA00022989"/>
    </source>
</evidence>
<dbReference type="GO" id="GO:0005789">
    <property type="term" value="C:endoplasmic reticulum membrane"/>
    <property type="evidence" value="ECO:0007669"/>
    <property type="project" value="UniProtKB-SubCell"/>
</dbReference>
<feature type="transmembrane region" description="Helical" evidence="11">
    <location>
        <begin position="100"/>
        <end position="126"/>
    </location>
</feature>
<evidence type="ECO:0000256" key="8">
    <source>
        <dbReference type="ARBA" id="ARBA00023136"/>
    </source>
</evidence>
<organism evidence="13 14">
    <name type="scientific">Hyaloscypha hepaticicola</name>
    <dbReference type="NCBI Taxonomy" id="2082293"/>
    <lineage>
        <taxon>Eukaryota</taxon>
        <taxon>Fungi</taxon>
        <taxon>Dikarya</taxon>
        <taxon>Ascomycota</taxon>
        <taxon>Pezizomycotina</taxon>
        <taxon>Leotiomycetes</taxon>
        <taxon>Helotiales</taxon>
        <taxon>Hyaloscyphaceae</taxon>
        <taxon>Hyaloscypha</taxon>
    </lineage>
</organism>
<comment type="similarity">
    <text evidence="2">Belongs to the peptidase U48 family.</text>
</comment>
<keyword evidence="8 11" id="KW-0472">Membrane</keyword>
<evidence type="ECO:0000256" key="2">
    <source>
        <dbReference type="ARBA" id="ARBA00006897"/>
    </source>
</evidence>
<gene>
    <name evidence="13" type="ORF">NA56DRAFT_588606</name>
</gene>
<dbReference type="EMBL" id="KZ613464">
    <property type="protein sequence ID" value="PMD28355.1"/>
    <property type="molecule type" value="Genomic_DNA"/>
</dbReference>
<feature type="transmembrane region" description="Helical" evidence="11">
    <location>
        <begin position="296"/>
        <end position="314"/>
    </location>
</feature>
<dbReference type="InterPro" id="IPR003675">
    <property type="entry name" value="Rce1/LyrA-like_dom"/>
</dbReference>
<keyword evidence="3" id="KW-0645">Protease</keyword>
<feature type="transmembrane region" description="Helical" evidence="11">
    <location>
        <begin position="20"/>
        <end position="46"/>
    </location>
</feature>
<dbReference type="PANTHER" id="PTHR13046">
    <property type="entry name" value="PROTEASE U48 CAAX PRENYL PROTEASE RCE1"/>
    <property type="match status" value="1"/>
</dbReference>
<dbReference type="STRING" id="1745343.A0A2J6QQ13"/>
<evidence type="ECO:0000256" key="10">
    <source>
        <dbReference type="ARBA" id="ARBA00049729"/>
    </source>
</evidence>
<name>A0A2J6QQ13_9HELO</name>
<comment type="subcellular location">
    <subcellularLocation>
        <location evidence="1">Endoplasmic reticulum membrane</location>
        <topology evidence="1">Multi-pass membrane protein</topology>
    </subcellularLocation>
</comment>
<evidence type="ECO:0000256" key="4">
    <source>
        <dbReference type="ARBA" id="ARBA00022692"/>
    </source>
</evidence>
<dbReference type="GO" id="GO:0071586">
    <property type="term" value="P:CAAX-box protein processing"/>
    <property type="evidence" value="ECO:0007669"/>
    <property type="project" value="InterPro"/>
</dbReference>
<comment type="catalytic activity">
    <reaction evidence="9">
        <text>Hydrolyzes the peptide bond -P2-(S-farnesyl or geranylgeranyl)C-P1'-P2'-P3'-COOH where P1' and P2' are amino acids with aliphatic sidechains and P3' is any C-terminal residue.</text>
        <dbReference type="EC" id="3.4.26.1"/>
    </reaction>
</comment>
<keyword evidence="6" id="KW-0256">Endoplasmic reticulum</keyword>
<evidence type="ECO:0000256" key="1">
    <source>
        <dbReference type="ARBA" id="ARBA00004477"/>
    </source>
</evidence>
<dbReference type="GO" id="GO:0004222">
    <property type="term" value="F:metalloendopeptidase activity"/>
    <property type="evidence" value="ECO:0007669"/>
    <property type="project" value="InterPro"/>
</dbReference>
<dbReference type="InterPro" id="IPR039731">
    <property type="entry name" value="Rce1"/>
</dbReference>
<keyword evidence="4 11" id="KW-0812">Transmembrane</keyword>
<protein>
    <recommendedName>
        <fullName evidence="10">intramembrane prenyl-peptidase Rce1</fullName>
        <ecNumber evidence="10">3.4.26.1</ecNumber>
    </recommendedName>
</protein>
<evidence type="ECO:0000256" key="11">
    <source>
        <dbReference type="SAM" id="Phobius"/>
    </source>
</evidence>
<accession>A0A2J6QQ13</accession>
<feature type="transmembrane region" description="Helical" evidence="11">
    <location>
        <begin position="67"/>
        <end position="88"/>
    </location>
</feature>
<evidence type="ECO:0000256" key="6">
    <source>
        <dbReference type="ARBA" id="ARBA00022824"/>
    </source>
</evidence>
<dbReference type="OrthoDB" id="271604at2759"/>
<evidence type="ECO:0000313" key="13">
    <source>
        <dbReference type="EMBL" id="PMD28355.1"/>
    </source>
</evidence>
<feature type="transmembrane region" description="Helical" evidence="11">
    <location>
        <begin position="175"/>
        <end position="197"/>
    </location>
</feature>
<sequence>MAPTLYSRLKSYYSGKEPEVPILSTSTAVLLLVVYTLIYVLPFYLSSTTRPSPQLSRDAPSVIRGRIRSVTASCMVCSVGTFVLLSSVDNGSPLKSLHLMGYFPIGIVEAFKGLGLTVILFLGPLFEGGFVEGRWRDWIRLRGLSASISSWIGWRNFVAGPITEEVLFRSASVPLLLLSQTSNTTIIFVTPIIFGLAHVHHFYEFRISHPHTPVVSALLRSLLQFTYTTLFGGYATFIYLRSGSLLGVILVHAFCNWMGFPRFWGRVTSGDTVIGPDVGEGKRDENGTAFHNGGLSVMWTVVYYVLLVVGAVAWHKLLWPLTKSISPLTNF</sequence>